<feature type="transmembrane region" description="Helical" evidence="6">
    <location>
        <begin position="265"/>
        <end position="284"/>
    </location>
</feature>
<dbReference type="GO" id="GO:0005326">
    <property type="term" value="F:neurotransmitter transmembrane transporter activity"/>
    <property type="evidence" value="ECO:0007669"/>
    <property type="project" value="TreeGrafter"/>
</dbReference>
<dbReference type="Pfam" id="PF07690">
    <property type="entry name" value="MFS_1"/>
    <property type="match status" value="1"/>
</dbReference>
<dbReference type="EMBL" id="AZBU02000008">
    <property type="protein sequence ID" value="TKR66982.1"/>
    <property type="molecule type" value="Genomic_DNA"/>
</dbReference>
<dbReference type="Proteomes" id="UP000298663">
    <property type="component" value="Unassembled WGS sequence"/>
</dbReference>
<dbReference type="SUPFAM" id="SSF103473">
    <property type="entry name" value="MFS general substrate transporter"/>
    <property type="match status" value="1"/>
</dbReference>
<evidence type="ECO:0000313" key="9">
    <source>
        <dbReference type="Proteomes" id="UP000298663"/>
    </source>
</evidence>
<dbReference type="GO" id="GO:0035249">
    <property type="term" value="P:synaptic transmission, glutamatergic"/>
    <property type="evidence" value="ECO:0007669"/>
    <property type="project" value="TreeGrafter"/>
</dbReference>
<dbReference type="FunFam" id="1.20.1250.20:FF:000264">
    <property type="entry name" value="vesicular glutamate transporter 1"/>
    <property type="match status" value="1"/>
</dbReference>
<feature type="transmembrane region" description="Helical" evidence="6">
    <location>
        <begin position="493"/>
        <end position="513"/>
    </location>
</feature>
<feature type="transmembrane region" description="Helical" evidence="6">
    <location>
        <begin position="459"/>
        <end position="481"/>
    </location>
</feature>
<evidence type="ECO:0000256" key="3">
    <source>
        <dbReference type="ARBA" id="ARBA00022989"/>
    </source>
</evidence>
<evidence type="ECO:0000313" key="8">
    <source>
        <dbReference type="EMBL" id="TKR66982.1"/>
    </source>
</evidence>
<evidence type="ECO:0000256" key="2">
    <source>
        <dbReference type="ARBA" id="ARBA00022692"/>
    </source>
</evidence>
<feature type="transmembrane region" description="Helical" evidence="6">
    <location>
        <begin position="367"/>
        <end position="392"/>
    </location>
</feature>
<gene>
    <name evidence="8" type="ORF">L596_023200</name>
</gene>
<feature type="transmembrane region" description="Helical" evidence="6">
    <location>
        <begin position="428"/>
        <end position="447"/>
    </location>
</feature>
<dbReference type="GO" id="GO:0098700">
    <property type="term" value="P:neurotransmitter loading into synaptic vesicle"/>
    <property type="evidence" value="ECO:0007669"/>
    <property type="project" value="TreeGrafter"/>
</dbReference>
<dbReference type="InterPro" id="IPR020846">
    <property type="entry name" value="MFS_dom"/>
</dbReference>
<dbReference type="STRING" id="34508.A0A4U5MD55"/>
<dbReference type="AlphaFoldDB" id="A0A4U5MD55"/>
<sequence>MTDQIPSTFQNRFVDPSKQLINECKQPISRFINKQRTGAGAGNGTRLGEGGYEMDEANTAYNYDNPNALEVHANPILKAVDDCSCCKCRKRWQLAILANIGFVIVFGIRCNFGAAKTHMFRNYTDPWGKRHEHEFNWTRTELGVMESSFFYGYLITQVPAGFLAAKFAPNKLFGFAIGVASFLNIILPFAFNSKSDTFVVIVQMMQGLVQGVSYPAMHGVWRYWAPPMERSKLATTAFTGSYAGAVLGLPVSAFLVSYVDWSTPFYLYGVAGVIWAVFWFAMTFETPNCHPTITGEEKKFIEESIGHVSMTHPTFSTIPWKAILTSKPVYAIIVANFARSWTFYLLLQNQLTYMKEVLGMRINDSGLLAALPHAVMGVVVLIGGQLADYLRANKIMSTTNVRKLMNCGGFGGEALFMLMVAYTTDETTAIIGLILAVGCSGFAISGFNVNHLDIAPRYAAILMGFSNGIGTLAGLTCPFVTEKFTEHGSHGWVKVFLLASLIHFTGITFYAVYASGELQDWAEPKEEEEPWKTQDNFAAKAARIGYGAVGEPINVDPLPDVNQLRGGVQKQPDWSAPQPDWDDNGHGFGGGYNASGVRNDNYHY</sequence>
<feature type="transmembrane region" description="Helical" evidence="6">
    <location>
        <begin position="329"/>
        <end position="347"/>
    </location>
</feature>
<dbReference type="InterPro" id="IPR011701">
    <property type="entry name" value="MFS"/>
</dbReference>
<dbReference type="GO" id="GO:0030672">
    <property type="term" value="C:synaptic vesicle membrane"/>
    <property type="evidence" value="ECO:0007669"/>
    <property type="project" value="TreeGrafter"/>
</dbReference>
<keyword evidence="3 6" id="KW-1133">Transmembrane helix</keyword>
<dbReference type="PANTHER" id="PTHR11662">
    <property type="entry name" value="SOLUTE CARRIER FAMILY 17"/>
    <property type="match status" value="1"/>
</dbReference>
<protein>
    <recommendedName>
        <fullName evidence="7">Major facilitator superfamily (MFS) profile domain-containing protein</fullName>
    </recommendedName>
</protein>
<dbReference type="InterPro" id="IPR050382">
    <property type="entry name" value="MFS_Na/Anion_cotransporter"/>
</dbReference>
<dbReference type="InterPro" id="IPR036259">
    <property type="entry name" value="MFS_trans_sf"/>
</dbReference>
<reference evidence="8 9" key="1">
    <citation type="journal article" date="2015" name="Genome Biol.">
        <title>Comparative genomics of Steinernema reveals deeply conserved gene regulatory networks.</title>
        <authorList>
            <person name="Dillman A.R."/>
            <person name="Macchietto M."/>
            <person name="Porter C.F."/>
            <person name="Rogers A."/>
            <person name="Williams B."/>
            <person name="Antoshechkin I."/>
            <person name="Lee M.M."/>
            <person name="Goodwin Z."/>
            <person name="Lu X."/>
            <person name="Lewis E.E."/>
            <person name="Goodrich-Blair H."/>
            <person name="Stock S.P."/>
            <person name="Adams B.J."/>
            <person name="Sternberg P.W."/>
            <person name="Mortazavi A."/>
        </authorList>
    </citation>
    <scope>NUCLEOTIDE SEQUENCE [LARGE SCALE GENOMIC DNA]</scope>
    <source>
        <strain evidence="8 9">ALL</strain>
    </source>
</reference>
<dbReference type="CDD" id="cd17382">
    <property type="entry name" value="MFS_SLC17A6_7_8_VGluT"/>
    <property type="match status" value="1"/>
</dbReference>
<keyword evidence="4 6" id="KW-0472">Membrane</keyword>
<name>A0A4U5MD55_STECR</name>
<dbReference type="GO" id="GO:0060076">
    <property type="term" value="C:excitatory synapse"/>
    <property type="evidence" value="ECO:0007669"/>
    <property type="project" value="TreeGrafter"/>
</dbReference>
<accession>A0A4U5MD55</accession>
<organism evidence="8 9">
    <name type="scientific">Steinernema carpocapsae</name>
    <name type="common">Entomopathogenic nematode</name>
    <dbReference type="NCBI Taxonomy" id="34508"/>
    <lineage>
        <taxon>Eukaryota</taxon>
        <taxon>Metazoa</taxon>
        <taxon>Ecdysozoa</taxon>
        <taxon>Nematoda</taxon>
        <taxon>Chromadorea</taxon>
        <taxon>Rhabditida</taxon>
        <taxon>Tylenchina</taxon>
        <taxon>Panagrolaimomorpha</taxon>
        <taxon>Strongyloidoidea</taxon>
        <taxon>Steinernematidae</taxon>
        <taxon>Steinernema</taxon>
    </lineage>
</organism>
<evidence type="ECO:0000256" key="6">
    <source>
        <dbReference type="SAM" id="Phobius"/>
    </source>
</evidence>
<proteinExistence type="predicted"/>
<keyword evidence="2 6" id="KW-0812">Transmembrane</keyword>
<dbReference type="PANTHER" id="PTHR11662:SF456">
    <property type="entry name" value="VESICULAR GLUTAMATE TRANSPORTER, ISOFORM A"/>
    <property type="match status" value="1"/>
</dbReference>
<dbReference type="GO" id="GO:0050803">
    <property type="term" value="P:regulation of synapse structure or activity"/>
    <property type="evidence" value="ECO:0007669"/>
    <property type="project" value="TreeGrafter"/>
</dbReference>
<dbReference type="FunFam" id="1.20.1250.20:FF:000226">
    <property type="entry name" value="Vesicular GLUtamate transporter"/>
    <property type="match status" value="1"/>
</dbReference>
<dbReference type="PROSITE" id="PS50850">
    <property type="entry name" value="MFS"/>
    <property type="match status" value="1"/>
</dbReference>
<dbReference type="OrthoDB" id="2985014at2759"/>
<feature type="region of interest" description="Disordered" evidence="5">
    <location>
        <begin position="562"/>
        <end position="604"/>
    </location>
</feature>
<feature type="transmembrane region" description="Helical" evidence="6">
    <location>
        <begin position="233"/>
        <end position="259"/>
    </location>
</feature>
<feature type="transmembrane region" description="Helical" evidence="6">
    <location>
        <begin position="172"/>
        <end position="191"/>
    </location>
</feature>
<feature type="transmembrane region" description="Helical" evidence="6">
    <location>
        <begin position="197"/>
        <end position="221"/>
    </location>
</feature>
<evidence type="ECO:0000256" key="1">
    <source>
        <dbReference type="ARBA" id="ARBA00004141"/>
    </source>
</evidence>
<feature type="transmembrane region" description="Helical" evidence="6">
    <location>
        <begin position="92"/>
        <end position="112"/>
    </location>
</feature>
<feature type="domain" description="Major facilitator superfamily (MFS) profile" evidence="7">
    <location>
        <begin position="93"/>
        <end position="518"/>
    </location>
</feature>
<comment type="subcellular location">
    <subcellularLocation>
        <location evidence="1">Membrane</location>
        <topology evidence="1">Multi-pass membrane protein</topology>
    </subcellularLocation>
</comment>
<evidence type="ECO:0000256" key="5">
    <source>
        <dbReference type="SAM" id="MobiDB-lite"/>
    </source>
</evidence>
<dbReference type="Gene3D" id="1.20.1250.20">
    <property type="entry name" value="MFS general substrate transporter like domains"/>
    <property type="match status" value="2"/>
</dbReference>
<keyword evidence="9" id="KW-1185">Reference proteome</keyword>
<reference evidence="8 9" key="2">
    <citation type="journal article" date="2019" name="G3 (Bethesda)">
        <title>Hybrid Assembly of the Genome of the Entomopathogenic Nematode Steinernema carpocapsae Identifies the X-Chromosome.</title>
        <authorList>
            <person name="Serra L."/>
            <person name="Macchietto M."/>
            <person name="Macias-Munoz A."/>
            <person name="McGill C.J."/>
            <person name="Rodriguez I.M."/>
            <person name="Rodriguez B."/>
            <person name="Murad R."/>
            <person name="Mortazavi A."/>
        </authorList>
    </citation>
    <scope>NUCLEOTIDE SEQUENCE [LARGE SCALE GENOMIC DNA]</scope>
    <source>
        <strain evidence="8 9">ALL</strain>
    </source>
</reference>
<evidence type="ECO:0000259" key="7">
    <source>
        <dbReference type="PROSITE" id="PS50850"/>
    </source>
</evidence>
<dbReference type="GO" id="GO:0005313">
    <property type="term" value="F:L-glutamate transmembrane transporter activity"/>
    <property type="evidence" value="ECO:0007669"/>
    <property type="project" value="TreeGrafter"/>
</dbReference>
<evidence type="ECO:0000256" key="4">
    <source>
        <dbReference type="ARBA" id="ARBA00023136"/>
    </source>
</evidence>
<comment type="caution">
    <text evidence="8">The sequence shown here is derived from an EMBL/GenBank/DDBJ whole genome shotgun (WGS) entry which is preliminary data.</text>
</comment>